<accession>A0ABD2NFI0</accession>
<dbReference type="EMBL" id="JABFTP020000103">
    <property type="protein sequence ID" value="KAL3277157.1"/>
    <property type="molecule type" value="Genomic_DNA"/>
</dbReference>
<dbReference type="InterPro" id="IPR026847">
    <property type="entry name" value="VPS13"/>
</dbReference>
<name>A0ABD2NFI0_9CUCU</name>
<comment type="caution">
    <text evidence="2">The sequence shown here is derived from an EMBL/GenBank/DDBJ whole genome shotgun (WGS) entry which is preliminary data.</text>
</comment>
<dbReference type="AlphaFoldDB" id="A0ABD2NFI0"/>
<dbReference type="PANTHER" id="PTHR16166:SF93">
    <property type="entry name" value="INTERMEMBRANE LIPID TRANSFER PROTEIN VPS13"/>
    <property type="match status" value="1"/>
</dbReference>
<sequence>MSKSNTGNIEKIKLEFLSIRPKERIIENKKTWWKYAYQAIVEQRVKPYSWSRIKQTRENYRKYVETYKQIIQNPNDTELKLDLQKHEDRLSIINVVIARQQSRLMLKSRSIGEKNFWSMLPSPERLILCEKIGFFNKSPEDREEIDHKFNFRIGNLCISLLDHEKEICVLTMTQVILTWMPNFTDNTYSCNFKVEGFILEGTTEEDHLVSLISSEHLSNSPAYFLKVDFMKLPEDSKAAFKLKFTMDSVEIVYNKYSMDHLEEFLGHKYFQNEIDYPKLLCSVYEILEQKLKNKWDMEFNMKIPFLIIPDTGNILKTDNLLILDFGKHFLLTEICQTTEIDEGATQMELEEKLYTKLTIESSGIQVLLCDSSDNWREAKHENDSELHVVPKFGFNATYAYCVQLLKTIPK</sequence>
<evidence type="ECO:0000313" key="2">
    <source>
        <dbReference type="EMBL" id="KAL3277157.1"/>
    </source>
</evidence>
<evidence type="ECO:0000313" key="3">
    <source>
        <dbReference type="Proteomes" id="UP001516400"/>
    </source>
</evidence>
<comment type="similarity">
    <text evidence="1">Belongs to the VPS13 family.</text>
</comment>
<proteinExistence type="inferred from homology"/>
<keyword evidence="3" id="KW-1185">Reference proteome</keyword>
<organism evidence="2 3">
    <name type="scientific">Cryptolaemus montrouzieri</name>
    <dbReference type="NCBI Taxonomy" id="559131"/>
    <lineage>
        <taxon>Eukaryota</taxon>
        <taxon>Metazoa</taxon>
        <taxon>Ecdysozoa</taxon>
        <taxon>Arthropoda</taxon>
        <taxon>Hexapoda</taxon>
        <taxon>Insecta</taxon>
        <taxon>Pterygota</taxon>
        <taxon>Neoptera</taxon>
        <taxon>Endopterygota</taxon>
        <taxon>Coleoptera</taxon>
        <taxon>Polyphaga</taxon>
        <taxon>Cucujiformia</taxon>
        <taxon>Coccinelloidea</taxon>
        <taxon>Coccinellidae</taxon>
        <taxon>Scymninae</taxon>
        <taxon>Scymnini</taxon>
        <taxon>Cryptolaemus</taxon>
    </lineage>
</organism>
<evidence type="ECO:0000256" key="1">
    <source>
        <dbReference type="ARBA" id="ARBA00006545"/>
    </source>
</evidence>
<gene>
    <name evidence="2" type="ORF">HHI36_012509</name>
</gene>
<dbReference type="Proteomes" id="UP001516400">
    <property type="component" value="Unassembled WGS sequence"/>
</dbReference>
<reference evidence="2 3" key="1">
    <citation type="journal article" date="2021" name="BMC Biol.">
        <title>Horizontally acquired antibacterial genes associated with adaptive radiation of ladybird beetles.</title>
        <authorList>
            <person name="Li H.S."/>
            <person name="Tang X.F."/>
            <person name="Huang Y.H."/>
            <person name="Xu Z.Y."/>
            <person name="Chen M.L."/>
            <person name="Du X.Y."/>
            <person name="Qiu B.Y."/>
            <person name="Chen P.T."/>
            <person name="Zhang W."/>
            <person name="Slipinski A."/>
            <person name="Escalona H.E."/>
            <person name="Waterhouse R.M."/>
            <person name="Zwick A."/>
            <person name="Pang H."/>
        </authorList>
    </citation>
    <scope>NUCLEOTIDE SEQUENCE [LARGE SCALE GENOMIC DNA]</scope>
    <source>
        <strain evidence="2">SYSU2018</strain>
    </source>
</reference>
<dbReference type="PANTHER" id="PTHR16166">
    <property type="entry name" value="VACUOLAR PROTEIN SORTING-ASSOCIATED PROTEIN VPS13"/>
    <property type="match status" value="1"/>
</dbReference>
<protein>
    <submittedName>
        <fullName evidence="2">Uncharacterized protein</fullName>
    </submittedName>
</protein>